<evidence type="ECO:0000313" key="1">
    <source>
        <dbReference type="EMBL" id="OGF11946.1"/>
    </source>
</evidence>
<dbReference type="EMBL" id="MFFM01000034">
    <property type="protein sequence ID" value="OGF11946.1"/>
    <property type="molecule type" value="Genomic_DNA"/>
</dbReference>
<comment type="caution">
    <text evidence="1">The sequence shown here is derived from an EMBL/GenBank/DDBJ whole genome shotgun (WGS) entry which is preliminary data.</text>
</comment>
<dbReference type="Pfam" id="PF06224">
    <property type="entry name" value="AlkZ-like"/>
    <property type="match status" value="1"/>
</dbReference>
<dbReference type="PANTHER" id="PTHR30528">
    <property type="entry name" value="CYTOPLASMIC PROTEIN"/>
    <property type="match status" value="1"/>
</dbReference>
<accession>A0A1F5RBX2</accession>
<evidence type="ECO:0000313" key="2">
    <source>
        <dbReference type="Proteomes" id="UP000177230"/>
    </source>
</evidence>
<gene>
    <name evidence="1" type="ORF">A2024_02855</name>
</gene>
<sequence>MPKISLHQAKALNLHKQLLDDPASLQGKEGTYQAIDHLGYVQIDTINIIERAHHLALNARVSGYRQQHLHQLQKDDRKIFEYWAHAASYLPIKDYRYYISHMQGRRSKYISSWIKGKKHIIDRVKKRVAEEGPLSGGDFEGRNKRKGVWWDWKPEKMALEVLFLRGELMVSERRNFQRIYDLTERVLPPGLDISLPGEREEKHFFIKRALGSMGPASEGDIDKYMHVTGRLSKWLKELEESGEIVQISIEGLPKKYYILKEDLAGIDDTSECAKHQVHLLSPFDNLIILRNRTREIFDFEYTLECYVPAAKRKYGYFSLPILWNGELVGRLDPKADRKNKLLIVNSLHIEKKIDDLEEFFPVLGTALKEFAAFNKCQEVLLIKTYPAKYGRNIKSLLKR</sequence>
<protein>
    <recommendedName>
        <fullName evidence="3">Winged helix-turn-helix domain-containing protein</fullName>
    </recommendedName>
</protein>
<proteinExistence type="predicted"/>
<dbReference type="AlphaFoldDB" id="A0A1F5RBX2"/>
<dbReference type="Proteomes" id="UP000177230">
    <property type="component" value="Unassembled WGS sequence"/>
</dbReference>
<dbReference type="InterPro" id="IPR009351">
    <property type="entry name" value="AlkZ-like"/>
</dbReference>
<reference evidence="1 2" key="1">
    <citation type="journal article" date="2016" name="Nat. Commun.">
        <title>Thousands of microbial genomes shed light on interconnected biogeochemical processes in an aquifer system.</title>
        <authorList>
            <person name="Anantharaman K."/>
            <person name="Brown C.T."/>
            <person name="Hug L.A."/>
            <person name="Sharon I."/>
            <person name="Castelle C.J."/>
            <person name="Probst A.J."/>
            <person name="Thomas B.C."/>
            <person name="Singh A."/>
            <person name="Wilkins M.J."/>
            <person name="Karaoz U."/>
            <person name="Brodie E.L."/>
            <person name="Williams K.H."/>
            <person name="Hubbard S.S."/>
            <person name="Banfield J.F."/>
        </authorList>
    </citation>
    <scope>NUCLEOTIDE SEQUENCE [LARGE SCALE GENOMIC DNA]</scope>
</reference>
<organism evidence="1 2">
    <name type="scientific">Candidatus Edwardsbacteria bacterium GWF2_54_11</name>
    <dbReference type="NCBI Taxonomy" id="1817851"/>
    <lineage>
        <taxon>Bacteria</taxon>
        <taxon>Candidatus Edwardsiibacteriota</taxon>
    </lineage>
</organism>
<evidence type="ECO:0008006" key="3">
    <source>
        <dbReference type="Google" id="ProtNLM"/>
    </source>
</evidence>
<name>A0A1F5RBX2_9BACT</name>
<dbReference type="PANTHER" id="PTHR30528:SF0">
    <property type="entry name" value="CYTOPLASMIC PROTEIN"/>
    <property type="match status" value="1"/>
</dbReference>